<accession>A0AAD5M1Y7</accession>
<sequence length="63" mass="7139">MVTLPEVTKEEDGKNDYLEHIKNTVNSTFKKQKSPSQQLPARNSTTSMRQKAILPIKKLSPGR</sequence>
<keyword evidence="3" id="KW-1185">Reference proteome</keyword>
<evidence type="ECO:0000313" key="2">
    <source>
        <dbReference type="EMBL" id="KAJ1349685.1"/>
    </source>
</evidence>
<comment type="caution">
    <text evidence="2">The sequence shown here is derived from an EMBL/GenBank/DDBJ whole genome shotgun (WGS) entry which is preliminary data.</text>
</comment>
<evidence type="ECO:0000256" key="1">
    <source>
        <dbReference type="SAM" id="MobiDB-lite"/>
    </source>
</evidence>
<feature type="compositionally biased region" description="Polar residues" evidence="1">
    <location>
        <begin position="26"/>
        <end position="49"/>
    </location>
</feature>
<dbReference type="AlphaFoldDB" id="A0AAD5M1Y7"/>
<organism evidence="2 3">
    <name type="scientific">Parelaphostrongylus tenuis</name>
    <name type="common">Meningeal worm</name>
    <dbReference type="NCBI Taxonomy" id="148309"/>
    <lineage>
        <taxon>Eukaryota</taxon>
        <taxon>Metazoa</taxon>
        <taxon>Ecdysozoa</taxon>
        <taxon>Nematoda</taxon>
        <taxon>Chromadorea</taxon>
        <taxon>Rhabditida</taxon>
        <taxon>Rhabditina</taxon>
        <taxon>Rhabditomorpha</taxon>
        <taxon>Strongyloidea</taxon>
        <taxon>Metastrongylidae</taxon>
        <taxon>Parelaphostrongylus</taxon>
    </lineage>
</organism>
<name>A0AAD5M1Y7_PARTN</name>
<dbReference type="EMBL" id="JAHQIW010000716">
    <property type="protein sequence ID" value="KAJ1349685.1"/>
    <property type="molecule type" value="Genomic_DNA"/>
</dbReference>
<dbReference type="Proteomes" id="UP001196413">
    <property type="component" value="Unassembled WGS sequence"/>
</dbReference>
<gene>
    <name evidence="2" type="ORF">KIN20_005299</name>
</gene>
<protein>
    <submittedName>
        <fullName evidence="2">Uncharacterized protein</fullName>
    </submittedName>
</protein>
<proteinExistence type="predicted"/>
<feature type="non-terminal residue" evidence="2">
    <location>
        <position position="63"/>
    </location>
</feature>
<reference evidence="2" key="1">
    <citation type="submission" date="2021-06" db="EMBL/GenBank/DDBJ databases">
        <title>Parelaphostrongylus tenuis whole genome reference sequence.</title>
        <authorList>
            <person name="Garwood T.J."/>
            <person name="Larsen P.A."/>
            <person name="Fountain-Jones N.M."/>
            <person name="Garbe J.R."/>
            <person name="Macchietto M.G."/>
            <person name="Kania S.A."/>
            <person name="Gerhold R.W."/>
            <person name="Richards J.E."/>
            <person name="Wolf T.M."/>
        </authorList>
    </citation>
    <scope>NUCLEOTIDE SEQUENCE</scope>
    <source>
        <strain evidence="2">MNPRO001-30</strain>
        <tissue evidence="2">Meninges</tissue>
    </source>
</reference>
<feature type="region of interest" description="Disordered" evidence="1">
    <location>
        <begin position="26"/>
        <end position="63"/>
    </location>
</feature>
<evidence type="ECO:0000313" key="3">
    <source>
        <dbReference type="Proteomes" id="UP001196413"/>
    </source>
</evidence>